<comment type="caution">
    <text evidence="1">The sequence shown here is derived from an EMBL/GenBank/DDBJ whole genome shotgun (WGS) entry which is preliminary data.</text>
</comment>
<gene>
    <name evidence="1" type="ORF">FHR23_003325</name>
</gene>
<protein>
    <submittedName>
        <fullName evidence="1">Uncharacterized protein</fullName>
    </submittedName>
</protein>
<name>A0A840Z3H7_9SPHN</name>
<reference evidence="1 2" key="1">
    <citation type="submission" date="2020-08" db="EMBL/GenBank/DDBJ databases">
        <title>Genomic Encyclopedia of Type Strains, Phase IV (KMG-IV): sequencing the most valuable type-strain genomes for metagenomic binning, comparative biology and taxonomic classification.</title>
        <authorList>
            <person name="Goeker M."/>
        </authorList>
    </citation>
    <scope>NUCLEOTIDE SEQUENCE [LARGE SCALE GENOMIC DNA]</scope>
    <source>
        <strain evidence="1 2">DSM 27203</strain>
    </source>
</reference>
<accession>A0A840Z3H7</accession>
<evidence type="ECO:0000313" key="1">
    <source>
        <dbReference type="EMBL" id="MBB5720359.1"/>
    </source>
</evidence>
<dbReference type="AlphaFoldDB" id="A0A840Z3H7"/>
<evidence type="ECO:0000313" key="2">
    <source>
        <dbReference type="Proteomes" id="UP000554342"/>
    </source>
</evidence>
<dbReference type="Proteomes" id="UP000554342">
    <property type="component" value="Unassembled WGS sequence"/>
</dbReference>
<dbReference type="EMBL" id="JACIJI010000015">
    <property type="protein sequence ID" value="MBB5720359.1"/>
    <property type="molecule type" value="Genomic_DNA"/>
</dbReference>
<organism evidence="1 2">
    <name type="scientific">Stakelama sediminis</name>
    <dbReference type="NCBI Taxonomy" id="463200"/>
    <lineage>
        <taxon>Bacteria</taxon>
        <taxon>Pseudomonadati</taxon>
        <taxon>Pseudomonadota</taxon>
        <taxon>Alphaproteobacteria</taxon>
        <taxon>Sphingomonadales</taxon>
        <taxon>Sphingomonadaceae</taxon>
        <taxon>Stakelama</taxon>
    </lineage>
</organism>
<sequence length="81" mass="8964">MFDTGGPNFTTGEDMRRKIGEDCRSRAEPLNIGLVRSSRIRLNSRSVAIEEMAILSHRLEAVVKVIANASRAALRGPNIDR</sequence>
<keyword evidence="2" id="KW-1185">Reference proteome</keyword>
<proteinExistence type="predicted"/>